<dbReference type="EMBL" id="MN096362">
    <property type="protein sequence ID" value="QDK01941.1"/>
    <property type="molecule type" value="Genomic_DNA"/>
</dbReference>
<dbReference type="GeneID" id="55813376"/>
<accession>A0A514TZ18</accession>
<dbReference type="Proteomes" id="UP000318687">
    <property type="component" value="Segment"/>
</dbReference>
<keyword evidence="2" id="KW-1185">Reference proteome</keyword>
<sequence length="69" mass="7244">MSNQPAGKCPSVTPVTRVDAQGRPLRTGICPECGGNLVILASGFFRTHKPVMKTGNPQIAINIANARNA</sequence>
<evidence type="ECO:0000313" key="1">
    <source>
        <dbReference type="EMBL" id="QDK01941.1"/>
    </source>
</evidence>
<proteinExistence type="predicted"/>
<organism evidence="1 2">
    <name type="scientific">Arthrobacter phage Vibaki</name>
    <dbReference type="NCBI Taxonomy" id="2593333"/>
    <lineage>
        <taxon>Viruses</taxon>
        <taxon>Duplodnaviria</taxon>
        <taxon>Heunggongvirae</taxon>
        <taxon>Uroviricota</taxon>
        <taxon>Caudoviricetes</taxon>
        <taxon>Berryhillviridae</taxon>
        <taxon>Vibakivirus</taxon>
        <taxon>Vibakivirus vibaki</taxon>
    </lineage>
</organism>
<gene>
    <name evidence="1" type="primary">61</name>
    <name evidence="1" type="ORF">SEA_VIBAKI_61</name>
</gene>
<name>A0A514TZ18_9CAUD</name>
<evidence type="ECO:0000313" key="2">
    <source>
        <dbReference type="Proteomes" id="UP000318687"/>
    </source>
</evidence>
<dbReference type="KEGG" id="vg:55813376"/>
<protein>
    <submittedName>
        <fullName evidence="1">Uncharacterized protein</fullName>
    </submittedName>
</protein>
<reference evidence="1 2" key="1">
    <citation type="submission" date="2019-06" db="EMBL/GenBank/DDBJ databases">
        <authorList>
            <person name="Alexander J."/>
            <person name="Ertsgaard D.J."/>
            <person name="Fields K.L."/>
            <person name="Fields S.B."/>
            <person name="Humphreys H."/>
            <person name="Kinneman J.E."/>
            <person name="Nelson N.D."/>
            <person name="Olakunle E.K."/>
            <person name="Reimer A.C."/>
            <person name="Robertson C."/>
            <person name="Ross G.V."/>
            <person name="Bonilla J.A."/>
            <person name="Klyczek K."/>
            <person name="Garlena R.A."/>
            <person name="Russell D.A."/>
            <person name="Pope W.H."/>
            <person name="Jacobs-Sera D."/>
            <person name="Hatfull G.F."/>
        </authorList>
    </citation>
    <scope>NUCLEOTIDE SEQUENCE [LARGE SCALE GENOMIC DNA]</scope>
</reference>
<dbReference type="RefSeq" id="YP_009884038.1">
    <property type="nucleotide sequence ID" value="NC_049465.1"/>
</dbReference>